<gene>
    <name evidence="2" type="ORF">AMOR_29680</name>
</gene>
<dbReference type="Gene3D" id="3.40.50.720">
    <property type="entry name" value="NAD(P)-binding Rossmann-like Domain"/>
    <property type="match status" value="1"/>
</dbReference>
<dbReference type="Proteomes" id="UP001162891">
    <property type="component" value="Chromosome"/>
</dbReference>
<protein>
    <submittedName>
        <fullName evidence="2">Oxidoreductase</fullName>
    </submittedName>
</protein>
<dbReference type="Pfam" id="PF19328">
    <property type="entry name" value="DAP_DH_C"/>
    <property type="match status" value="1"/>
</dbReference>
<keyword evidence="3" id="KW-1185">Reference proteome</keyword>
<dbReference type="InterPro" id="IPR045760">
    <property type="entry name" value="DAP_DH_C"/>
</dbReference>
<sequence length="328" mass="33776">MADSGIPVVLVGLGEIGRAIARAALARPDLQVVAAVDADRAKAGRSLAEVIGAPAPDLLVAPDLRGALASAAGGVVLLATGSRFAELLPDLERVVKAGLSVVSTCEELAYPFLQHEEEANALDRLAESRNVAVLGTGVNPGFVLDRLPALLGQVTGPVRHVRAVRVVDASRRRAALQRKIGAGLTEDAFHDAAERGEVGHLGLLESAALAAVGLGLAIDEVDDEVAPLVAEEDWDGPIPVRRGQVAGVSQVARVFADEREVVRLELTIAIGAEDPRDEVELDADPPLRLVVPGGISGDAATAAAVVNAVPAVTELRGLVTVLDLPAGH</sequence>
<feature type="domain" description="2,4-diaminopentanoate dehydrogenase C-terminal" evidence="1">
    <location>
        <begin position="142"/>
        <end position="326"/>
    </location>
</feature>
<dbReference type="CDD" id="cd24146">
    <property type="entry name" value="nat-AmDH_N_like"/>
    <property type="match status" value="1"/>
</dbReference>
<dbReference type="EMBL" id="AP025591">
    <property type="protein sequence ID" value="BDG03972.1"/>
    <property type="molecule type" value="Genomic_DNA"/>
</dbReference>
<evidence type="ECO:0000313" key="2">
    <source>
        <dbReference type="EMBL" id="BDG03972.1"/>
    </source>
</evidence>
<organism evidence="2 3">
    <name type="scientific">Anaeromyxobacter oryzae</name>
    <dbReference type="NCBI Taxonomy" id="2918170"/>
    <lineage>
        <taxon>Bacteria</taxon>
        <taxon>Pseudomonadati</taxon>
        <taxon>Myxococcota</taxon>
        <taxon>Myxococcia</taxon>
        <taxon>Myxococcales</taxon>
        <taxon>Cystobacterineae</taxon>
        <taxon>Anaeromyxobacteraceae</taxon>
        <taxon>Anaeromyxobacter</taxon>
    </lineage>
</organism>
<dbReference type="RefSeq" id="WP_248352347.1">
    <property type="nucleotide sequence ID" value="NZ_AP025591.1"/>
</dbReference>
<evidence type="ECO:0000313" key="3">
    <source>
        <dbReference type="Proteomes" id="UP001162891"/>
    </source>
</evidence>
<dbReference type="InterPro" id="IPR036291">
    <property type="entry name" value="NAD(P)-bd_dom_sf"/>
</dbReference>
<accession>A0ABN6MSP3</accession>
<reference evidence="3" key="1">
    <citation type="journal article" date="2022" name="Int. J. Syst. Evol. Microbiol.">
        <title>Anaeromyxobacter oryzae sp. nov., Anaeromyxobacter diazotrophicus sp. nov. and Anaeromyxobacter paludicola sp. nov., isolated from paddy soils.</title>
        <authorList>
            <person name="Itoh H."/>
            <person name="Xu Z."/>
            <person name="Mise K."/>
            <person name="Masuda Y."/>
            <person name="Ushijima N."/>
            <person name="Hayakawa C."/>
            <person name="Shiratori Y."/>
            <person name="Senoo K."/>
        </authorList>
    </citation>
    <scope>NUCLEOTIDE SEQUENCE [LARGE SCALE GENOMIC DNA]</scope>
    <source>
        <strain evidence="3">Red232</strain>
    </source>
</reference>
<proteinExistence type="predicted"/>
<name>A0ABN6MSP3_9BACT</name>
<dbReference type="SUPFAM" id="SSF51735">
    <property type="entry name" value="NAD(P)-binding Rossmann-fold domains"/>
    <property type="match status" value="1"/>
</dbReference>
<evidence type="ECO:0000259" key="1">
    <source>
        <dbReference type="Pfam" id="PF19328"/>
    </source>
</evidence>